<evidence type="ECO:0000313" key="2">
    <source>
        <dbReference type="Proteomes" id="UP000316128"/>
    </source>
</evidence>
<name>A0A4Y5TY97_9CAUD</name>
<reference evidence="1 2" key="1">
    <citation type="submission" date="2019-04" db="EMBL/GenBank/DDBJ databases">
        <title>Nine Novel Phages from a Plateau Lake in Southwest China Provide Insights into Aeromonas Phage Diversity.</title>
        <authorList>
            <person name="Xiao W."/>
            <person name="Bai M."/>
            <person name="Wang Y."/>
            <person name="Cui X."/>
        </authorList>
    </citation>
    <scope>NUCLEOTIDE SEQUENCE [LARGE SCALE GENOMIC DNA]</scope>
</reference>
<gene>
    <name evidence="1" type="ORF">2L372D_081</name>
</gene>
<accession>A0A4Y5TY97</accession>
<protein>
    <submittedName>
        <fullName evidence="1">Uncharacterized protein</fullName>
    </submittedName>
</protein>
<organism evidence="1 2">
    <name type="scientific">Aeromonas phage 2L372D</name>
    <dbReference type="NCBI Taxonomy" id="2588097"/>
    <lineage>
        <taxon>Viruses</taxon>
        <taxon>Duplodnaviria</taxon>
        <taxon>Heunggongvirae</taxon>
        <taxon>Uroviricota</taxon>
        <taxon>Caudoviricetes</taxon>
        <taxon>Plateaulakevirus</taxon>
        <taxon>Plateaulakevirus pv2L372D</taxon>
    </lineage>
</organism>
<proteinExistence type="predicted"/>
<keyword evidence="2" id="KW-1185">Reference proteome</keyword>
<evidence type="ECO:0000313" key="1">
    <source>
        <dbReference type="EMBL" id="QDB73995.1"/>
    </source>
</evidence>
<dbReference type="Proteomes" id="UP000316128">
    <property type="component" value="Segment"/>
</dbReference>
<dbReference type="EMBL" id="MK804893">
    <property type="protein sequence ID" value="QDB73995.1"/>
    <property type="molecule type" value="Genomic_DNA"/>
</dbReference>
<sequence>MATYGLNSFGFLRPSLTEIVEQRKQAYRDLFGSNINTNDNSVIDKIVSIEADRENQVWMQMEEVYNSQTYQGAEGKYLDDLFSRRGIYRNGLTKATGSVEMVLNSTVPYNTTYSAGTYKVNSTFILQEDVLVAGNIFAHTLLNSQINTGSYTFTILNTTTSVTATLNLTLTNKTPNSVELNSFFNSIKTFIIDNTINENLSRIFIDNVAGSMYIGYTSATEMVGLSQKVDFKISPQIGNKTIRFDVIAEDAGLNPVSIGQVTTITPQPSGYVSSGNIEAFFSGANIESDSEYRARASSQISSPAAATRSAIINGLLTGVDGVRKVKIFSNPTGTTSPAGIPPYKFVPVVYGGDTPSISQRLYELIACSNATFGNVNYNIETEDGQVETIYHTKATEKDVAIRVSYKTVQNRPLADSARNIITSGLLDTINGYPINPTLYNIQLIQSVTSSVPLIQFQVLTVEIKLASDPDSAYSSATFNTDIEDVLILAESDVYFNQIV</sequence>